<proteinExistence type="predicted"/>
<dbReference type="Proteomes" id="UP000695007">
    <property type="component" value="Unplaced"/>
</dbReference>
<protein>
    <submittedName>
        <fullName evidence="4">Zinc finger protein 512B</fullName>
    </submittedName>
</protein>
<dbReference type="KEGG" id="csol:105360029"/>
<organism evidence="3 4">
    <name type="scientific">Ceratosolen solmsi marchali</name>
    <dbReference type="NCBI Taxonomy" id="326594"/>
    <lineage>
        <taxon>Eukaryota</taxon>
        <taxon>Metazoa</taxon>
        <taxon>Ecdysozoa</taxon>
        <taxon>Arthropoda</taxon>
        <taxon>Hexapoda</taxon>
        <taxon>Insecta</taxon>
        <taxon>Pterygota</taxon>
        <taxon>Neoptera</taxon>
        <taxon>Endopterygota</taxon>
        <taxon>Hymenoptera</taxon>
        <taxon>Apocrita</taxon>
        <taxon>Proctotrupomorpha</taxon>
        <taxon>Chalcidoidea</taxon>
        <taxon>Agaonidae</taxon>
        <taxon>Agaoninae</taxon>
        <taxon>Ceratosolen</taxon>
    </lineage>
</organism>
<reference evidence="4" key="1">
    <citation type="submission" date="2025-08" db="UniProtKB">
        <authorList>
            <consortium name="RefSeq"/>
        </authorList>
    </citation>
    <scope>IDENTIFICATION</scope>
</reference>
<feature type="region of interest" description="Disordered" evidence="1">
    <location>
        <begin position="173"/>
        <end position="216"/>
    </location>
</feature>
<feature type="compositionally biased region" description="Basic and acidic residues" evidence="1">
    <location>
        <begin position="173"/>
        <end position="192"/>
    </location>
</feature>
<keyword evidence="2" id="KW-0732">Signal</keyword>
<feature type="chain" id="PRO_5042473405" evidence="2">
    <location>
        <begin position="18"/>
        <end position="216"/>
    </location>
</feature>
<feature type="signal peptide" evidence="2">
    <location>
        <begin position="1"/>
        <end position="17"/>
    </location>
</feature>
<sequence length="216" mass="24338">MLRILALVAFLFTMTKSSQHFSYGNAPLYPIHPKLISQSVQLKEVPTKIIKITKTVAVKVPVPYPVKVPHHIPIPVPVHHPVAVPVPQIVKVPHHVPVEIEKPVPVELPQQVPLYLTKPVPLPHPVPVPQPITINRPVYYPVPHAVPYSSHNGHEVHEQPQYEVHASLFTRTSDFDSKEENEGNAKEGKTESQESTASQYNFDYFRPSQPDYSSEH</sequence>
<evidence type="ECO:0000256" key="2">
    <source>
        <dbReference type="SAM" id="SignalP"/>
    </source>
</evidence>
<dbReference type="PANTHER" id="PTHR47771">
    <property type="entry name" value="LD27203P-RELATED"/>
    <property type="match status" value="1"/>
</dbReference>
<dbReference type="PANTHER" id="PTHR47771:SF14">
    <property type="entry name" value="RH73259P"/>
    <property type="match status" value="1"/>
</dbReference>
<dbReference type="RefSeq" id="XP_011495103.1">
    <property type="nucleotide sequence ID" value="XM_011496801.1"/>
</dbReference>
<dbReference type="GeneID" id="105360029"/>
<keyword evidence="3" id="KW-1185">Reference proteome</keyword>
<name>A0AAJ6YCF3_9HYME</name>
<dbReference type="AlphaFoldDB" id="A0AAJ6YCF3"/>
<evidence type="ECO:0000313" key="3">
    <source>
        <dbReference type="Proteomes" id="UP000695007"/>
    </source>
</evidence>
<accession>A0AAJ6YCF3</accession>
<gene>
    <name evidence="4" type="primary">LOC105360029</name>
</gene>
<evidence type="ECO:0000256" key="1">
    <source>
        <dbReference type="SAM" id="MobiDB-lite"/>
    </source>
</evidence>
<evidence type="ECO:0000313" key="4">
    <source>
        <dbReference type="RefSeq" id="XP_011495103.1"/>
    </source>
</evidence>